<sequence>MSPPHQELRSRSLATKEKDDRIPNFVNHDAILDKKLCSTVALFASTTRGKSAALGLAIAGAVAARLAFHLQLIWESWMILTCPWKRKL</sequence>
<name>A0ACB9DXA5_CICIN</name>
<reference evidence="2" key="1">
    <citation type="journal article" date="2022" name="Mol. Ecol. Resour.">
        <title>The genomes of chicory, endive, great burdock and yacon provide insights into Asteraceae palaeo-polyploidization history and plant inulin production.</title>
        <authorList>
            <person name="Fan W."/>
            <person name="Wang S."/>
            <person name="Wang H."/>
            <person name="Wang A."/>
            <person name="Jiang F."/>
            <person name="Liu H."/>
            <person name="Zhao H."/>
            <person name="Xu D."/>
            <person name="Zhang Y."/>
        </authorList>
    </citation>
    <scope>NUCLEOTIDE SEQUENCE [LARGE SCALE GENOMIC DNA]</scope>
    <source>
        <strain evidence="2">cv. Punajuju</strain>
    </source>
</reference>
<keyword evidence="2" id="KW-1185">Reference proteome</keyword>
<dbReference type="EMBL" id="CM042012">
    <property type="protein sequence ID" value="KAI3751111.1"/>
    <property type="molecule type" value="Genomic_DNA"/>
</dbReference>
<evidence type="ECO:0000313" key="2">
    <source>
        <dbReference type="Proteomes" id="UP001055811"/>
    </source>
</evidence>
<gene>
    <name evidence="1" type="ORF">L2E82_22157</name>
</gene>
<protein>
    <submittedName>
        <fullName evidence="1">Uncharacterized protein</fullName>
    </submittedName>
</protein>
<accession>A0ACB9DXA5</accession>
<proteinExistence type="predicted"/>
<organism evidence="1 2">
    <name type="scientific">Cichorium intybus</name>
    <name type="common">Chicory</name>
    <dbReference type="NCBI Taxonomy" id="13427"/>
    <lineage>
        <taxon>Eukaryota</taxon>
        <taxon>Viridiplantae</taxon>
        <taxon>Streptophyta</taxon>
        <taxon>Embryophyta</taxon>
        <taxon>Tracheophyta</taxon>
        <taxon>Spermatophyta</taxon>
        <taxon>Magnoliopsida</taxon>
        <taxon>eudicotyledons</taxon>
        <taxon>Gunneridae</taxon>
        <taxon>Pentapetalae</taxon>
        <taxon>asterids</taxon>
        <taxon>campanulids</taxon>
        <taxon>Asterales</taxon>
        <taxon>Asteraceae</taxon>
        <taxon>Cichorioideae</taxon>
        <taxon>Cichorieae</taxon>
        <taxon>Cichoriinae</taxon>
        <taxon>Cichorium</taxon>
    </lineage>
</organism>
<evidence type="ECO:0000313" key="1">
    <source>
        <dbReference type="EMBL" id="KAI3751111.1"/>
    </source>
</evidence>
<reference evidence="1 2" key="2">
    <citation type="journal article" date="2022" name="Mol. Ecol. Resour.">
        <title>The genomes of chicory, endive, great burdock and yacon provide insights into Asteraceae paleo-polyploidization history and plant inulin production.</title>
        <authorList>
            <person name="Fan W."/>
            <person name="Wang S."/>
            <person name="Wang H."/>
            <person name="Wang A."/>
            <person name="Jiang F."/>
            <person name="Liu H."/>
            <person name="Zhao H."/>
            <person name="Xu D."/>
            <person name="Zhang Y."/>
        </authorList>
    </citation>
    <scope>NUCLEOTIDE SEQUENCE [LARGE SCALE GENOMIC DNA]</scope>
    <source>
        <strain evidence="2">cv. Punajuju</strain>
        <tissue evidence="1">Leaves</tissue>
    </source>
</reference>
<comment type="caution">
    <text evidence="1">The sequence shown here is derived from an EMBL/GenBank/DDBJ whole genome shotgun (WGS) entry which is preliminary data.</text>
</comment>
<dbReference type="Proteomes" id="UP001055811">
    <property type="component" value="Linkage Group LG04"/>
</dbReference>